<organism evidence="1 2">
    <name type="scientific">Sphingobium algorifonticola</name>
    <dbReference type="NCBI Taxonomy" id="2008318"/>
    <lineage>
        <taxon>Bacteria</taxon>
        <taxon>Pseudomonadati</taxon>
        <taxon>Pseudomonadota</taxon>
        <taxon>Alphaproteobacteria</taxon>
        <taxon>Sphingomonadales</taxon>
        <taxon>Sphingomonadaceae</taxon>
        <taxon>Sphingobium</taxon>
    </lineage>
</organism>
<evidence type="ECO:0000313" key="2">
    <source>
        <dbReference type="Proteomes" id="UP000282977"/>
    </source>
</evidence>
<reference evidence="1 2" key="1">
    <citation type="submission" date="2019-01" db="EMBL/GenBank/DDBJ databases">
        <authorList>
            <person name="Chen W.-M."/>
        </authorList>
    </citation>
    <scope>NUCLEOTIDE SEQUENCE [LARGE SCALE GENOMIC DNA]</scope>
    <source>
        <strain evidence="1 2">TLA-22</strain>
    </source>
</reference>
<dbReference type="PANTHER" id="PTHR38436:SF1">
    <property type="entry name" value="ESTER CYCLASE"/>
    <property type="match status" value="1"/>
</dbReference>
<dbReference type="AlphaFoldDB" id="A0A437J9C6"/>
<comment type="caution">
    <text evidence="1">The sequence shown here is derived from an EMBL/GenBank/DDBJ whole genome shotgun (WGS) entry which is preliminary data.</text>
</comment>
<evidence type="ECO:0000313" key="1">
    <source>
        <dbReference type="EMBL" id="RVT41993.1"/>
    </source>
</evidence>
<dbReference type="InterPro" id="IPR032710">
    <property type="entry name" value="NTF2-like_dom_sf"/>
</dbReference>
<evidence type="ECO:0008006" key="3">
    <source>
        <dbReference type="Google" id="ProtNLM"/>
    </source>
</evidence>
<dbReference type="Gene3D" id="3.10.450.50">
    <property type="match status" value="2"/>
</dbReference>
<proteinExistence type="predicted"/>
<dbReference type="EMBL" id="RZUL01000002">
    <property type="protein sequence ID" value="RVT41993.1"/>
    <property type="molecule type" value="Genomic_DNA"/>
</dbReference>
<dbReference type="PANTHER" id="PTHR38436">
    <property type="entry name" value="POLYKETIDE CYCLASE SNOAL-LIKE DOMAIN"/>
    <property type="match status" value="1"/>
</dbReference>
<protein>
    <recommendedName>
        <fullName evidence="3">Ester cyclase</fullName>
    </recommendedName>
</protein>
<dbReference type="Pfam" id="PF07366">
    <property type="entry name" value="SnoaL"/>
    <property type="match status" value="2"/>
</dbReference>
<sequence length="357" mass="38591">MTIPGVAGRDIADMMAPQGARRQALPGYDADYADIVDYIIRCTHRIWEQKDIGLIETHYSDDCLMHLMTGPIEGAAGVVANTIRTLAAFPDRTLMGEAVIWSPEADGAYLSSHRITSSGTNLGASDFGPATGRRVQFTTIADCLCRENRIVEEWLVRDNSALTLALGLSPRAVARAHAKADRAQNDGQSGDAAPWRAAAMDRIRSLNPTPFPDTAMPTPADATAFAHAVVDQIWNHRRFAKIRDVYSPAAHAAMPGGRRLFGHGEITGWMTALIGSFGDARFVADHVASVEDDAGCDIALRWTMAGTHDGTALYGAPTGRAIYILAVTHWRVEAGRIIDEVTVFDEVALLRQIEGGL</sequence>
<keyword evidence="2" id="KW-1185">Reference proteome</keyword>
<dbReference type="SUPFAM" id="SSF54427">
    <property type="entry name" value="NTF2-like"/>
    <property type="match status" value="2"/>
</dbReference>
<dbReference type="InterPro" id="IPR009959">
    <property type="entry name" value="Cyclase_SnoaL-like"/>
</dbReference>
<dbReference type="GO" id="GO:0030638">
    <property type="term" value="P:polyketide metabolic process"/>
    <property type="evidence" value="ECO:0007669"/>
    <property type="project" value="InterPro"/>
</dbReference>
<dbReference type="Proteomes" id="UP000282977">
    <property type="component" value="Unassembled WGS sequence"/>
</dbReference>
<gene>
    <name evidence="1" type="ORF">ENE74_07015</name>
</gene>
<dbReference type="RefSeq" id="WP_127690182.1">
    <property type="nucleotide sequence ID" value="NZ_RZUL01000002.1"/>
</dbReference>
<name>A0A437J9C6_9SPHN</name>
<accession>A0A437J9C6</accession>
<dbReference type="OrthoDB" id="9810441at2"/>